<accession>A0A0B7IPZ1</accession>
<dbReference type="EMBL" id="CDOL01000253">
    <property type="protein sequence ID" value="CEN53895.1"/>
    <property type="molecule type" value="Genomic_DNA"/>
</dbReference>
<dbReference type="EMBL" id="NSDI01000006">
    <property type="protein sequence ID" value="RIY36341.1"/>
    <property type="molecule type" value="Genomic_DNA"/>
</dbReference>
<proteinExistence type="predicted"/>
<organism evidence="1 3">
    <name type="scientific">Capnocytophaga canis</name>
    <dbReference type="NCBI Taxonomy" id="1848903"/>
    <lineage>
        <taxon>Bacteria</taxon>
        <taxon>Pseudomonadati</taxon>
        <taxon>Bacteroidota</taxon>
        <taxon>Flavobacteriia</taxon>
        <taxon>Flavobacteriales</taxon>
        <taxon>Flavobacteriaceae</taxon>
        <taxon>Capnocytophaga</taxon>
    </lineage>
</organism>
<dbReference type="AlphaFoldDB" id="A0A0B7IPZ1"/>
<evidence type="ECO:0000313" key="1">
    <source>
        <dbReference type="EMBL" id="CEN53895.1"/>
    </source>
</evidence>
<dbReference type="Proteomes" id="UP000265497">
    <property type="component" value="Unassembled WGS sequence"/>
</dbReference>
<reference evidence="2 4" key="2">
    <citation type="submission" date="2017-08" db="EMBL/GenBank/DDBJ databases">
        <title>Capnocytophaga canis 17-158 assembly.</title>
        <authorList>
            <person name="Gulvik C.A."/>
        </authorList>
    </citation>
    <scope>NUCLEOTIDE SEQUENCE [LARGE SCALE GENOMIC DNA]</scope>
    <source>
        <strain evidence="2 4">17-158</strain>
    </source>
</reference>
<gene>
    <name evidence="1" type="ORF">CCAND93_620011</name>
    <name evidence="2" type="ORF">CKY20_07610</name>
</gene>
<dbReference type="OrthoDB" id="1151208at2"/>
<evidence type="ECO:0000313" key="2">
    <source>
        <dbReference type="EMBL" id="RIY36341.1"/>
    </source>
</evidence>
<name>A0A0B7IPZ1_9FLAO</name>
<evidence type="ECO:0000313" key="4">
    <source>
        <dbReference type="Proteomes" id="UP000265497"/>
    </source>
</evidence>
<protein>
    <submittedName>
        <fullName evidence="1">Uncharacterized protein</fullName>
    </submittedName>
</protein>
<reference evidence="1 3" key="1">
    <citation type="submission" date="2015-01" db="EMBL/GenBank/DDBJ databases">
        <authorList>
            <person name="Xiang T."/>
            <person name="Song Y."/>
            <person name="Huang L."/>
            <person name="Wang B."/>
            <person name="Wu P."/>
        </authorList>
    </citation>
    <scope>NUCLEOTIDE SEQUENCE [LARGE SCALE GENOMIC DNA]</scope>
    <source>
        <strain evidence="1 3">CcD93</strain>
    </source>
</reference>
<dbReference type="Proteomes" id="UP000038200">
    <property type="component" value="Unassembled WGS sequence"/>
</dbReference>
<sequence length="120" mass="14224">MIEKDYLKKQIDLFFQELVAVLTKKTVKETRFKEISNLSEKYTQHGIDFFITSSFEEITASYGKDIETLDIIIELLFQMKDESIEIVDKLEKIINYTNQNSLNYSFRRNEILTQILVIKT</sequence>
<evidence type="ECO:0000313" key="3">
    <source>
        <dbReference type="Proteomes" id="UP000038200"/>
    </source>
</evidence>
<dbReference type="RefSeq" id="WP_042009106.1">
    <property type="nucleotide sequence ID" value="NZ_CDOL01000253.1"/>
</dbReference>